<comment type="caution">
    <text evidence="1">The sequence shown here is derived from an EMBL/GenBank/DDBJ whole genome shotgun (WGS) entry which is preliminary data.</text>
</comment>
<evidence type="ECO:0000313" key="2">
    <source>
        <dbReference type="Proteomes" id="UP000623467"/>
    </source>
</evidence>
<protein>
    <submittedName>
        <fullName evidence="1">Uncharacterized protein</fullName>
    </submittedName>
</protein>
<organism evidence="1 2">
    <name type="scientific">Mycena sanguinolenta</name>
    <dbReference type="NCBI Taxonomy" id="230812"/>
    <lineage>
        <taxon>Eukaryota</taxon>
        <taxon>Fungi</taxon>
        <taxon>Dikarya</taxon>
        <taxon>Basidiomycota</taxon>
        <taxon>Agaricomycotina</taxon>
        <taxon>Agaricomycetes</taxon>
        <taxon>Agaricomycetidae</taxon>
        <taxon>Agaricales</taxon>
        <taxon>Marasmiineae</taxon>
        <taxon>Mycenaceae</taxon>
        <taxon>Mycena</taxon>
    </lineage>
</organism>
<proteinExistence type="predicted"/>
<dbReference type="EMBL" id="JACAZH010000028">
    <property type="protein sequence ID" value="KAF7341039.1"/>
    <property type="molecule type" value="Genomic_DNA"/>
</dbReference>
<accession>A0A8H6XI21</accession>
<keyword evidence="2" id="KW-1185">Reference proteome</keyword>
<gene>
    <name evidence="1" type="ORF">MSAN_02089800</name>
</gene>
<name>A0A8H6XI21_9AGAR</name>
<reference evidence="1" key="1">
    <citation type="submission" date="2020-05" db="EMBL/GenBank/DDBJ databases">
        <title>Mycena genomes resolve the evolution of fungal bioluminescence.</title>
        <authorList>
            <person name="Tsai I.J."/>
        </authorList>
    </citation>
    <scope>NUCLEOTIDE SEQUENCE</scope>
    <source>
        <strain evidence="1">160909Yilan</strain>
    </source>
</reference>
<dbReference type="AlphaFoldDB" id="A0A8H6XI21"/>
<sequence length="273" mass="30910">MPRCLSRPCLGIEWRHHPRGSRGRREHVCTAICAPLPEFSLSQALRPLYAECSTMNLPSHIRCVLAHNPPIGERTHRTFRRIFRISAPRLAVAHSQVRGMSSFTLHHILCRRDQRWWHFPRQGKSKEWVISGAAFLSLVTIFTQWRHTSGSSSIPRICCLGSLRQSQSRGYQQRVGTHRRCTTSAMVVALHLEARDRCPRRPHDDDSERAGRAGVVFQGLDTFVTLPNYLSADAGYAFGGVVARRPIFTMREGENDFSPRCTSLLSRASVITA</sequence>
<dbReference type="Proteomes" id="UP000623467">
    <property type="component" value="Unassembled WGS sequence"/>
</dbReference>
<evidence type="ECO:0000313" key="1">
    <source>
        <dbReference type="EMBL" id="KAF7341039.1"/>
    </source>
</evidence>